<keyword evidence="4" id="KW-1185">Reference proteome</keyword>
<accession>A0ABR9GAV3</accession>
<dbReference type="InterPro" id="IPR008756">
    <property type="entry name" value="Peptidase_M56"/>
</dbReference>
<feature type="transmembrane region" description="Helical" evidence="1">
    <location>
        <begin position="281"/>
        <end position="301"/>
    </location>
</feature>
<dbReference type="PANTHER" id="PTHR34978:SF3">
    <property type="entry name" value="SLR0241 PROTEIN"/>
    <property type="match status" value="1"/>
</dbReference>
<reference evidence="3 4" key="1">
    <citation type="submission" date="2020-09" db="EMBL/GenBank/DDBJ databases">
        <title>Dyella sp. 7MK23 isolated from forest soil.</title>
        <authorList>
            <person name="Fu J."/>
        </authorList>
    </citation>
    <scope>NUCLEOTIDE SEQUENCE [LARGE SCALE GENOMIC DNA]</scope>
    <source>
        <strain evidence="3 4">7MK23</strain>
    </source>
</reference>
<sequence>MIAWMIYAILVALMLSAAALTAERAAKVRRAATRWLWLAALVGSLMLPPVIASVSIHLPAGLKPSTAPASIALRNTTSIAMPAALLEFGDAQPDDTSTRIDTLLRDSWIAASALMGLVLVLSSLLLQRRQRGWAAGQLCGESILIAPDAGPAVIGLLRSRIVVPVWLLQAGQAQQQCTIAHERSHLHARDPQLVAFALLLLTLMPWNPLLWWQFSRLRRAIEVDCDARVLRGGHDIDAYCETLIEVGQRQSSRLGVVPAMSDSASFLELRIRHMLRKPNKWAGASAAALICVSLGMAAFAAQVTPPSAGQRDAHAPVVLSSDILDRYTGYYLISPMSVITVTRDGNGLIASVSGQIAAPKPLHLVPIDQTRFAVDGMDDTVHFVTDAQGRGLRFVATQNKDGHEVLNRPRTDQATAEQTLAALAARIKAQKAFPGSEKALQLLLSDPDSGAGMSPDLVFVRKQQKASREQYLAALGPVESYTFQGVSQFGSDVYLVKRQHGSETVTLVVDEHGTLVSAFRHR</sequence>
<feature type="domain" description="Peptidase M56" evidence="2">
    <location>
        <begin position="150"/>
        <end position="271"/>
    </location>
</feature>
<evidence type="ECO:0000313" key="3">
    <source>
        <dbReference type="EMBL" id="MBE1161124.1"/>
    </source>
</evidence>
<gene>
    <name evidence="3" type="ORF">IGX34_12060</name>
</gene>
<protein>
    <recommendedName>
        <fullName evidence="2">Peptidase M56 domain-containing protein</fullName>
    </recommendedName>
</protein>
<organism evidence="3 4">
    <name type="scientific">Dyella acidiphila</name>
    <dbReference type="NCBI Taxonomy" id="2775866"/>
    <lineage>
        <taxon>Bacteria</taxon>
        <taxon>Pseudomonadati</taxon>
        <taxon>Pseudomonadota</taxon>
        <taxon>Gammaproteobacteria</taxon>
        <taxon>Lysobacterales</taxon>
        <taxon>Rhodanobacteraceae</taxon>
        <taxon>Dyella</taxon>
    </lineage>
</organism>
<evidence type="ECO:0000313" key="4">
    <source>
        <dbReference type="Proteomes" id="UP000651010"/>
    </source>
</evidence>
<keyword evidence="1" id="KW-0812">Transmembrane</keyword>
<dbReference type="Pfam" id="PF05569">
    <property type="entry name" value="Peptidase_M56"/>
    <property type="match status" value="1"/>
</dbReference>
<evidence type="ECO:0000259" key="2">
    <source>
        <dbReference type="Pfam" id="PF05569"/>
    </source>
</evidence>
<feature type="transmembrane region" description="Helical" evidence="1">
    <location>
        <begin position="108"/>
        <end position="126"/>
    </location>
</feature>
<dbReference type="PANTHER" id="PTHR34978">
    <property type="entry name" value="POSSIBLE SENSOR-TRANSDUCER PROTEIN BLAR"/>
    <property type="match status" value="1"/>
</dbReference>
<proteinExistence type="predicted"/>
<dbReference type="EMBL" id="JACZZA010000007">
    <property type="protein sequence ID" value="MBE1161124.1"/>
    <property type="molecule type" value="Genomic_DNA"/>
</dbReference>
<evidence type="ECO:0000256" key="1">
    <source>
        <dbReference type="SAM" id="Phobius"/>
    </source>
</evidence>
<dbReference type="RefSeq" id="WP_192555984.1">
    <property type="nucleotide sequence ID" value="NZ_JACZZA010000007.1"/>
</dbReference>
<name>A0ABR9GAV3_9GAMM</name>
<dbReference type="CDD" id="cd07341">
    <property type="entry name" value="M56_BlaR1_MecR1_like"/>
    <property type="match status" value="1"/>
</dbReference>
<keyword evidence="1" id="KW-0472">Membrane</keyword>
<comment type="caution">
    <text evidence="3">The sequence shown here is derived from an EMBL/GenBank/DDBJ whole genome shotgun (WGS) entry which is preliminary data.</text>
</comment>
<dbReference type="Proteomes" id="UP000651010">
    <property type="component" value="Unassembled WGS sequence"/>
</dbReference>
<keyword evidence="1" id="KW-1133">Transmembrane helix</keyword>
<dbReference type="InterPro" id="IPR052173">
    <property type="entry name" value="Beta-lactam_resp_regulator"/>
</dbReference>
<feature type="transmembrane region" description="Helical" evidence="1">
    <location>
        <begin position="35"/>
        <end position="59"/>
    </location>
</feature>